<evidence type="ECO:0000313" key="3">
    <source>
        <dbReference type="Proteomes" id="UP000037397"/>
    </source>
</evidence>
<name>A0A0L6CG60_9MICO</name>
<protein>
    <recommendedName>
        <fullName evidence="4">DUF3618 domain-containing protein</fullName>
    </recommendedName>
</protein>
<evidence type="ECO:0000256" key="1">
    <source>
        <dbReference type="SAM" id="Phobius"/>
    </source>
</evidence>
<comment type="caution">
    <text evidence="2">The sequence shown here is derived from an EMBL/GenBank/DDBJ whole genome shotgun (WGS) entry which is preliminary data.</text>
</comment>
<keyword evidence="3" id="KW-1185">Reference proteome</keyword>
<dbReference type="EMBL" id="LAIR01000002">
    <property type="protein sequence ID" value="KNX36699.1"/>
    <property type="molecule type" value="Genomic_DNA"/>
</dbReference>
<dbReference type="Pfam" id="PF12277">
    <property type="entry name" value="DUF3618"/>
    <property type="match status" value="1"/>
</dbReference>
<organism evidence="2 3">
    <name type="scientific">Luteipulveratus halotolerans</name>
    <dbReference type="NCBI Taxonomy" id="1631356"/>
    <lineage>
        <taxon>Bacteria</taxon>
        <taxon>Bacillati</taxon>
        <taxon>Actinomycetota</taxon>
        <taxon>Actinomycetes</taxon>
        <taxon>Micrococcales</taxon>
        <taxon>Dermacoccaceae</taxon>
        <taxon>Luteipulveratus</taxon>
    </lineage>
</organism>
<dbReference type="RefSeq" id="WP_050668975.1">
    <property type="nucleotide sequence ID" value="NZ_LAIR01000002.1"/>
</dbReference>
<sequence>MAEKRVRSQKEIEADLAATRQRLAGTIDELAFRAQPKEVAKRQVESLKLAANDATRTPDGELKTDKVAAGVGGLGAFLLLLGLIRRARS</sequence>
<dbReference type="OrthoDB" id="5149496at2"/>
<keyword evidence="1" id="KW-1133">Transmembrane helix</keyword>
<gene>
    <name evidence="2" type="ORF">VV01_05280</name>
</gene>
<feature type="transmembrane region" description="Helical" evidence="1">
    <location>
        <begin position="67"/>
        <end position="84"/>
    </location>
</feature>
<accession>A0A0L6CG60</accession>
<proteinExistence type="predicted"/>
<reference evidence="3" key="1">
    <citation type="submission" date="2015-03" db="EMBL/GenBank/DDBJ databases">
        <title>Luteipulveratus halotolerans sp. nov., a novel actinobacterium (Dermacoccaceae) from Sarawak, Malaysia.</title>
        <authorList>
            <person name="Juboi H."/>
            <person name="Basik A."/>
            <person name="Shamsul S.S."/>
            <person name="Arnold P."/>
            <person name="Schmitt E.K."/>
            <person name="Sanglier J.-J."/>
            <person name="Yeo T."/>
        </authorList>
    </citation>
    <scope>NUCLEOTIDE SEQUENCE [LARGE SCALE GENOMIC DNA]</scope>
    <source>
        <strain evidence="3">C296001</strain>
    </source>
</reference>
<dbReference type="STRING" id="1631356.VV01_05280"/>
<evidence type="ECO:0008006" key="4">
    <source>
        <dbReference type="Google" id="ProtNLM"/>
    </source>
</evidence>
<dbReference type="Proteomes" id="UP000037397">
    <property type="component" value="Unassembled WGS sequence"/>
</dbReference>
<dbReference type="InterPro" id="IPR022062">
    <property type="entry name" value="DUF3618"/>
</dbReference>
<evidence type="ECO:0000313" key="2">
    <source>
        <dbReference type="EMBL" id="KNX36699.1"/>
    </source>
</evidence>
<keyword evidence="1" id="KW-0812">Transmembrane</keyword>
<keyword evidence="1" id="KW-0472">Membrane</keyword>
<dbReference type="AlphaFoldDB" id="A0A0L6CG60"/>